<reference evidence="4" key="1">
    <citation type="journal article" date="2019" name="Int. J. Syst. Evol. Microbiol.">
        <title>The Global Catalogue of Microorganisms (GCM) 10K type strain sequencing project: providing services to taxonomists for standard genome sequencing and annotation.</title>
        <authorList>
            <consortium name="The Broad Institute Genomics Platform"/>
            <consortium name="The Broad Institute Genome Sequencing Center for Infectious Disease"/>
            <person name="Wu L."/>
            <person name="Ma J."/>
        </authorList>
    </citation>
    <scope>NUCLEOTIDE SEQUENCE [LARGE SCALE GENOMIC DNA]</scope>
    <source>
        <strain evidence="4">CECT 7649</strain>
    </source>
</reference>
<feature type="compositionally biased region" description="Low complexity" evidence="1">
    <location>
        <begin position="53"/>
        <end position="71"/>
    </location>
</feature>
<name>A0ABW2NZ79_9ACTN</name>
<accession>A0ABW2NZ79</accession>
<dbReference type="Proteomes" id="UP001596496">
    <property type="component" value="Unassembled WGS sequence"/>
</dbReference>
<evidence type="ECO:0000256" key="1">
    <source>
        <dbReference type="SAM" id="MobiDB-lite"/>
    </source>
</evidence>
<protein>
    <recommendedName>
        <fullName evidence="5">Serine/arginine repetitive matrix protein 2</fullName>
    </recommendedName>
</protein>
<feature type="compositionally biased region" description="Low complexity" evidence="1">
    <location>
        <begin position="106"/>
        <end position="119"/>
    </location>
</feature>
<keyword evidence="2" id="KW-1133">Transmembrane helix</keyword>
<gene>
    <name evidence="3" type="ORF">ACFQSB_01490</name>
</gene>
<feature type="compositionally biased region" description="Basic and acidic residues" evidence="1">
    <location>
        <begin position="1"/>
        <end position="17"/>
    </location>
</feature>
<dbReference type="RefSeq" id="WP_380823845.1">
    <property type="nucleotide sequence ID" value="NZ_JBHTCG010000001.1"/>
</dbReference>
<proteinExistence type="predicted"/>
<evidence type="ECO:0000313" key="3">
    <source>
        <dbReference type="EMBL" id="MFC7380858.1"/>
    </source>
</evidence>
<keyword evidence="2" id="KW-0812">Transmembrane</keyword>
<keyword evidence="4" id="KW-1185">Reference proteome</keyword>
<organism evidence="3 4">
    <name type="scientific">Sphaerisporangium rhizosphaerae</name>
    <dbReference type="NCBI Taxonomy" id="2269375"/>
    <lineage>
        <taxon>Bacteria</taxon>
        <taxon>Bacillati</taxon>
        <taxon>Actinomycetota</taxon>
        <taxon>Actinomycetes</taxon>
        <taxon>Streptosporangiales</taxon>
        <taxon>Streptosporangiaceae</taxon>
        <taxon>Sphaerisporangium</taxon>
    </lineage>
</organism>
<comment type="caution">
    <text evidence="3">The sequence shown here is derived from an EMBL/GenBank/DDBJ whole genome shotgun (WGS) entry which is preliminary data.</text>
</comment>
<dbReference type="EMBL" id="JBHTCG010000001">
    <property type="protein sequence ID" value="MFC7380858.1"/>
    <property type="molecule type" value="Genomic_DNA"/>
</dbReference>
<evidence type="ECO:0000256" key="2">
    <source>
        <dbReference type="SAM" id="Phobius"/>
    </source>
</evidence>
<feature type="transmembrane region" description="Helical" evidence="2">
    <location>
        <begin position="280"/>
        <end position="308"/>
    </location>
</feature>
<evidence type="ECO:0000313" key="4">
    <source>
        <dbReference type="Proteomes" id="UP001596496"/>
    </source>
</evidence>
<evidence type="ECO:0008006" key="5">
    <source>
        <dbReference type="Google" id="ProtNLM"/>
    </source>
</evidence>
<keyword evidence="2" id="KW-0472">Membrane</keyword>
<feature type="region of interest" description="Disordered" evidence="1">
    <location>
        <begin position="1"/>
        <end position="119"/>
    </location>
</feature>
<feature type="compositionally biased region" description="Gly residues" evidence="1">
    <location>
        <begin position="72"/>
        <end position="105"/>
    </location>
</feature>
<sequence>MSENDPRLTDATRRPPRPDSSGPQVTPPPPQSAPPGSGPGPHGPASGGPPYGAPAGPSPYGAPAGSSPHGAPAGGPYGVPGGPSHGGPSHGGPSHGGPPYGGTSYGGPSPSYGGPSYGGPASEAAHPLYASPAPAAPGPVRPRVLWIVLAWLVAVICGVVGIVGFAGGLFKTITDAAPTQTFQSGGSVSVPMDPADKPILYASASGPTDINCLAVDGAGKKVDLTSPKASQTVSADGRVWEAVFDIGVPAAGTYKVSCQAEAGKQVLFGVGKSLTADTGALAGGVASLFLIPLAGFLLAVVTTIVVLVRRGRNRKRRAAAAAPYGGAWPQGAPPQA</sequence>
<feature type="transmembrane region" description="Helical" evidence="2">
    <location>
        <begin position="144"/>
        <end position="170"/>
    </location>
</feature>
<feature type="compositionally biased region" description="Pro residues" evidence="1">
    <location>
        <begin position="25"/>
        <end position="42"/>
    </location>
</feature>